<accession>F4GJU8</accession>
<evidence type="ECO:0000313" key="7">
    <source>
        <dbReference type="EMBL" id="AEC01373.1"/>
    </source>
</evidence>
<evidence type="ECO:0000256" key="3">
    <source>
        <dbReference type="ARBA" id="ARBA00022989"/>
    </source>
</evidence>
<dbReference type="InterPro" id="IPR049453">
    <property type="entry name" value="Memb_transporter_dom"/>
</dbReference>
<evidence type="ECO:0000313" key="8">
    <source>
        <dbReference type="Proteomes" id="UP000007939"/>
    </source>
</evidence>
<feature type="transmembrane region" description="Helical" evidence="5">
    <location>
        <begin position="143"/>
        <end position="162"/>
    </location>
</feature>
<dbReference type="GO" id="GO:0016020">
    <property type="term" value="C:membrane"/>
    <property type="evidence" value="ECO:0007669"/>
    <property type="project" value="UniProtKB-SubCell"/>
</dbReference>
<proteinExistence type="predicted"/>
<protein>
    <submittedName>
        <fullName evidence="7">Membrane protein</fullName>
    </submittedName>
</protein>
<dbReference type="Proteomes" id="UP000007939">
    <property type="component" value="Chromosome"/>
</dbReference>
<keyword evidence="8" id="KW-1185">Reference proteome</keyword>
<evidence type="ECO:0000256" key="4">
    <source>
        <dbReference type="ARBA" id="ARBA00023136"/>
    </source>
</evidence>
<dbReference type="AlphaFoldDB" id="F4GJU8"/>
<evidence type="ECO:0000256" key="5">
    <source>
        <dbReference type="SAM" id="Phobius"/>
    </source>
</evidence>
<feature type="transmembrane region" description="Helical" evidence="5">
    <location>
        <begin position="118"/>
        <end position="137"/>
    </location>
</feature>
<keyword evidence="3 5" id="KW-1133">Transmembrane helix</keyword>
<evidence type="ECO:0000256" key="2">
    <source>
        <dbReference type="ARBA" id="ARBA00022692"/>
    </source>
</evidence>
<feature type="transmembrane region" description="Helical" evidence="5">
    <location>
        <begin position="20"/>
        <end position="40"/>
    </location>
</feature>
<name>F4GJU8_PARC1</name>
<reference evidence="7 8" key="2">
    <citation type="journal article" date="2012" name="Stand. Genomic Sci.">
        <title>Complete genome sequence of the termite hindgut bacterium Spirochaeta coccoides type strain (SPN1(T)), reclassification in the genus Sphaerochaeta as Sphaerochaeta coccoides comb. nov. and emendations of the family Spirochaetaceae and the genus Sphaerochaeta.</title>
        <authorList>
            <person name="Abt B."/>
            <person name="Han C."/>
            <person name="Scheuner C."/>
            <person name="Lu M."/>
            <person name="Lapidus A."/>
            <person name="Nolan M."/>
            <person name="Lucas S."/>
            <person name="Hammon N."/>
            <person name="Deshpande S."/>
            <person name="Cheng J.F."/>
            <person name="Tapia R."/>
            <person name="Goodwin L.A."/>
            <person name="Pitluck S."/>
            <person name="Liolios K."/>
            <person name="Pagani I."/>
            <person name="Ivanova N."/>
            <person name="Mavromatis K."/>
            <person name="Mikhailova N."/>
            <person name="Huntemann M."/>
            <person name="Pati A."/>
            <person name="Chen A."/>
            <person name="Palaniappan K."/>
            <person name="Land M."/>
            <person name="Hauser L."/>
            <person name="Brambilla E.M."/>
            <person name="Rohde M."/>
            <person name="Spring S."/>
            <person name="Gronow S."/>
            <person name="Goker M."/>
            <person name="Woyke T."/>
            <person name="Bristow J."/>
            <person name="Eisen J.A."/>
            <person name="Markowitz V."/>
            <person name="Hugenholtz P."/>
            <person name="Kyrpides N.C."/>
            <person name="Klenk H.P."/>
            <person name="Detter J.C."/>
        </authorList>
    </citation>
    <scope>NUCLEOTIDE SEQUENCE [LARGE SCALE GENOMIC DNA]</scope>
    <source>
        <strain evidence="8">ATCC BAA-1237 / DSM 17374 / SPN1</strain>
    </source>
</reference>
<dbReference type="Pfam" id="PF13515">
    <property type="entry name" value="FUSC_2"/>
    <property type="match status" value="1"/>
</dbReference>
<organism evidence="7 8">
    <name type="scientific">Parasphaerochaeta coccoides (strain ATCC BAA-1237 / DSM 17374 / SPN1)</name>
    <name type="common">Sphaerochaeta coccoides</name>
    <dbReference type="NCBI Taxonomy" id="760011"/>
    <lineage>
        <taxon>Bacteria</taxon>
        <taxon>Pseudomonadati</taxon>
        <taxon>Spirochaetota</taxon>
        <taxon>Spirochaetia</taxon>
        <taxon>Spirochaetales</taxon>
        <taxon>Sphaerochaetaceae</taxon>
        <taxon>Parasphaerochaeta</taxon>
    </lineage>
</organism>
<dbReference type="eggNOG" id="COG4129">
    <property type="taxonomic scope" value="Bacteria"/>
</dbReference>
<keyword evidence="4 5" id="KW-0472">Membrane</keyword>
<comment type="subcellular location">
    <subcellularLocation>
        <location evidence="1">Membrane</location>
        <topology evidence="1">Multi-pass membrane protein</topology>
    </subcellularLocation>
</comment>
<feature type="transmembrane region" description="Helical" evidence="5">
    <location>
        <begin position="75"/>
        <end position="106"/>
    </location>
</feature>
<keyword evidence="2 5" id="KW-0812">Transmembrane</keyword>
<reference evidence="8" key="1">
    <citation type="submission" date="2011-04" db="EMBL/GenBank/DDBJ databases">
        <title>The complete genome of Spirochaeta coccoides DSM 17374.</title>
        <authorList>
            <person name="Lucas S."/>
            <person name="Copeland A."/>
            <person name="Lapidus A."/>
            <person name="Bruce D."/>
            <person name="Goodwin L."/>
            <person name="Pitluck S."/>
            <person name="Peters L."/>
            <person name="Kyrpides N."/>
            <person name="Mavromatis K."/>
            <person name="Pagani I."/>
            <person name="Ivanova N."/>
            <person name="Ovchinnikova G."/>
            <person name="Lu M."/>
            <person name="Detter J.C."/>
            <person name="Tapia R."/>
            <person name="Han C."/>
            <person name="Land M."/>
            <person name="Hauser L."/>
            <person name="Markowitz V."/>
            <person name="Cheng J.-F."/>
            <person name="Hugenholtz P."/>
            <person name="Woyke T."/>
            <person name="Wu D."/>
            <person name="Spring S."/>
            <person name="Schroeder M."/>
            <person name="Brambilla E."/>
            <person name="Klenk H.-P."/>
            <person name="Eisen J.A."/>
        </authorList>
    </citation>
    <scope>NUCLEOTIDE SEQUENCE [LARGE SCALE GENOMIC DNA]</scope>
    <source>
        <strain evidence="8">ATCC BAA-1237 / DSM 17374 / SPN1</strain>
    </source>
</reference>
<dbReference type="STRING" id="760011.Spico_0135"/>
<dbReference type="EMBL" id="CP002659">
    <property type="protein sequence ID" value="AEC01373.1"/>
    <property type="molecule type" value="Genomic_DNA"/>
</dbReference>
<feature type="domain" description="Integral membrane bound transporter" evidence="6">
    <location>
        <begin position="32"/>
        <end position="154"/>
    </location>
</feature>
<dbReference type="RefSeq" id="WP_013738769.1">
    <property type="nucleotide sequence ID" value="NC_015436.1"/>
</dbReference>
<gene>
    <name evidence="7" type="ordered locus">Spico_0135</name>
</gene>
<sequence>MKAKEYLSRMSRELLDHKFILYMVKCVMGTGICYLFYALWPERHLHWSIISVLLVLAPDRQDSLTLSVMRMKANIVGGLMGLFVFVVPFPQIIALLSGVFLTILACKLLLAESSTRSAMAALIIVSLMEGDAGGWLVALDRMLSVLIGCVVALALTVMFDAVDKKSTTSAKGE</sequence>
<dbReference type="HOGENOM" id="CLU_130425_0_0_12"/>
<evidence type="ECO:0000256" key="1">
    <source>
        <dbReference type="ARBA" id="ARBA00004141"/>
    </source>
</evidence>
<dbReference type="KEGG" id="scc:Spico_0135"/>
<evidence type="ECO:0000259" key="6">
    <source>
        <dbReference type="Pfam" id="PF13515"/>
    </source>
</evidence>